<dbReference type="CDD" id="cd10441">
    <property type="entry name" value="GIY-YIG_COG1833"/>
    <property type="match status" value="1"/>
</dbReference>
<keyword evidence="2" id="KW-1185">Reference proteome</keyword>
<sequence length="146" mass="15941">MDKGIYCLVVKNPACTVEVGALGPVSFAAGWHGYIGSALGPGGLVRLERHLRLAEHRDKRPKWHIDYLLSDLRFSVAYAMSAPTAERLECRLAALLAQGGTGVDRFGCSDCDCPSHLLHWHRDPKKEIIAAFSSLGLTPGTRTRDT</sequence>
<evidence type="ECO:0008006" key="3">
    <source>
        <dbReference type="Google" id="ProtNLM"/>
    </source>
</evidence>
<dbReference type="InterPro" id="IPR002837">
    <property type="entry name" value="DUF123"/>
</dbReference>
<dbReference type="HOGENOM" id="CLU_115699_0_0_2"/>
<dbReference type="PANTHER" id="PTHR37460">
    <property type="entry name" value="ENDONUCLEASE III"/>
    <property type="match status" value="1"/>
</dbReference>
<dbReference type="Pfam" id="PF01986">
    <property type="entry name" value="DUF123"/>
    <property type="match status" value="1"/>
</dbReference>
<evidence type="ECO:0000313" key="2">
    <source>
        <dbReference type="Proteomes" id="UP000002408"/>
    </source>
</evidence>
<name>A7I4A5_METB6</name>
<dbReference type="EMBL" id="CP000780">
    <property type="protein sequence ID" value="ABS54566.1"/>
    <property type="molecule type" value="Genomic_DNA"/>
</dbReference>
<gene>
    <name evidence="1" type="ordered locus">Mboo_0042</name>
</gene>
<organism evidence="1 2">
    <name type="scientific">Methanoregula boonei (strain DSM 21154 / JCM 14090 / 6A8)</name>
    <dbReference type="NCBI Taxonomy" id="456442"/>
    <lineage>
        <taxon>Archaea</taxon>
        <taxon>Methanobacteriati</taxon>
        <taxon>Methanobacteriota</taxon>
        <taxon>Stenosarchaea group</taxon>
        <taxon>Methanomicrobia</taxon>
        <taxon>Methanomicrobiales</taxon>
        <taxon>Methanoregulaceae</taxon>
        <taxon>Methanoregula</taxon>
    </lineage>
</organism>
<dbReference type="RefSeq" id="WP_011991054.1">
    <property type="nucleotide sequence ID" value="NC_009712.1"/>
</dbReference>
<evidence type="ECO:0000313" key="1">
    <source>
        <dbReference type="EMBL" id="ABS54566.1"/>
    </source>
</evidence>
<dbReference type="STRING" id="456442.Mboo_0042"/>
<dbReference type="KEGG" id="mbn:Mboo_0042"/>
<dbReference type="Proteomes" id="UP000002408">
    <property type="component" value="Chromosome"/>
</dbReference>
<reference evidence="2" key="1">
    <citation type="journal article" date="2015" name="Microbiology">
        <title>Genome of Methanoregula boonei 6A8 reveals adaptations to oligotrophic peatland environments.</title>
        <authorList>
            <person name="Braeuer S."/>
            <person name="Cadillo-Quiroz H."/>
            <person name="Kyrpides N."/>
            <person name="Woyke T."/>
            <person name="Goodwin L."/>
            <person name="Detter C."/>
            <person name="Podell S."/>
            <person name="Yavitt J.B."/>
            <person name="Zinder S.H."/>
        </authorList>
    </citation>
    <scope>NUCLEOTIDE SEQUENCE [LARGE SCALE GENOMIC DNA]</scope>
    <source>
        <strain evidence="2">DSM 21154 / JCM 14090 / 6A8</strain>
    </source>
</reference>
<dbReference type="eggNOG" id="arCOG00463">
    <property type="taxonomic scope" value="Archaea"/>
</dbReference>
<dbReference type="GeneID" id="5411342"/>
<dbReference type="AlphaFoldDB" id="A7I4A5"/>
<proteinExistence type="predicted"/>
<dbReference type="PANTHER" id="PTHR37460:SF1">
    <property type="entry name" value="ENDONUCLEASE III"/>
    <property type="match status" value="1"/>
</dbReference>
<dbReference type="OrthoDB" id="17296at2157"/>
<protein>
    <recommendedName>
        <fullName evidence="3">GIY-YIG domain-containing protein</fullName>
    </recommendedName>
</protein>
<accession>A7I4A5</accession>